<gene>
    <name evidence="1" type="ORF">FHR80_004203</name>
</gene>
<dbReference type="EMBL" id="JACHVX010000008">
    <property type="protein sequence ID" value="MBB2925263.1"/>
    <property type="molecule type" value="Genomic_DNA"/>
</dbReference>
<accession>A0A7W4UKJ1</accession>
<evidence type="ECO:0000313" key="1">
    <source>
        <dbReference type="EMBL" id="MBB2925263.1"/>
    </source>
</evidence>
<name>A0A7W4UKJ1_9CELL</name>
<dbReference type="Proteomes" id="UP000518206">
    <property type="component" value="Unassembled WGS sequence"/>
</dbReference>
<protein>
    <submittedName>
        <fullName evidence="1">Uncharacterized protein</fullName>
    </submittedName>
</protein>
<dbReference type="AlphaFoldDB" id="A0A7W4UKJ1"/>
<proteinExistence type="predicted"/>
<comment type="caution">
    <text evidence="1">The sequence shown here is derived from an EMBL/GenBank/DDBJ whole genome shotgun (WGS) entry which is preliminary data.</text>
</comment>
<evidence type="ECO:0000313" key="2">
    <source>
        <dbReference type="Proteomes" id="UP000518206"/>
    </source>
</evidence>
<reference evidence="1 2" key="2">
    <citation type="submission" date="2020-08" db="EMBL/GenBank/DDBJ databases">
        <authorList>
            <person name="Partida-Martinez L."/>
            <person name="Huntemann M."/>
            <person name="Clum A."/>
            <person name="Wang J."/>
            <person name="Palaniappan K."/>
            <person name="Ritter S."/>
            <person name="Chen I.-M."/>
            <person name="Stamatis D."/>
            <person name="Reddy T."/>
            <person name="O'Malley R."/>
            <person name="Daum C."/>
            <person name="Shapiro N."/>
            <person name="Ivanova N."/>
            <person name="Kyrpides N."/>
            <person name="Woyke T."/>
        </authorList>
    </citation>
    <scope>NUCLEOTIDE SEQUENCE [LARGE SCALE GENOMIC DNA]</scope>
    <source>
        <strain evidence="1 2">RAS26</strain>
    </source>
</reference>
<dbReference type="RefSeq" id="WP_221196834.1">
    <property type="nucleotide sequence ID" value="NZ_JACHVX010000008.1"/>
</dbReference>
<organism evidence="1 2">
    <name type="scientific">Cellulomonas cellasea</name>
    <dbReference type="NCBI Taxonomy" id="43670"/>
    <lineage>
        <taxon>Bacteria</taxon>
        <taxon>Bacillati</taxon>
        <taxon>Actinomycetota</taxon>
        <taxon>Actinomycetes</taxon>
        <taxon>Micrococcales</taxon>
        <taxon>Cellulomonadaceae</taxon>
        <taxon>Cellulomonas</taxon>
    </lineage>
</organism>
<reference evidence="1 2" key="1">
    <citation type="submission" date="2020-08" db="EMBL/GenBank/DDBJ databases">
        <title>The Agave Microbiome: Exploring the role of microbial communities in plant adaptations to desert environments.</title>
        <authorList>
            <person name="Partida-Martinez L.P."/>
        </authorList>
    </citation>
    <scope>NUCLEOTIDE SEQUENCE [LARGE SCALE GENOMIC DNA]</scope>
    <source>
        <strain evidence="1 2">RAS26</strain>
    </source>
</reference>
<sequence>MRSARTSRTAPPPSDEPADVLRDLAILAGPRAVPDLLRSDTRLDVAEVLAACDDALSRRVLGRSLPGLPAGDASDERALWALLDAGYDPWELFDRHCDAASTAYHDATVIDDGGGDGWWSVSRSTRSDLVRMARTATGDLSSLAPRLT</sequence>